<dbReference type="AlphaFoldDB" id="A0A450S065"/>
<organism evidence="2">
    <name type="scientific">Candidatus Kentrum sp. DK</name>
    <dbReference type="NCBI Taxonomy" id="2126562"/>
    <lineage>
        <taxon>Bacteria</taxon>
        <taxon>Pseudomonadati</taxon>
        <taxon>Pseudomonadota</taxon>
        <taxon>Gammaproteobacteria</taxon>
        <taxon>Candidatus Kentrum</taxon>
    </lineage>
</organism>
<protein>
    <submittedName>
        <fullName evidence="2">Cys/Met metabolism PLP-dependent enzyme</fullName>
    </submittedName>
</protein>
<evidence type="ECO:0000313" key="1">
    <source>
        <dbReference type="EMBL" id="VFJ44778.1"/>
    </source>
</evidence>
<accession>A0A450S065</accession>
<sequence>MPRGCITSEQRIGTGIGEALARITAGIENIMEDIKADLARGLRTP</sequence>
<name>A0A450S065_9GAMM</name>
<proteinExistence type="predicted"/>
<reference evidence="2" key="1">
    <citation type="submission" date="2019-02" db="EMBL/GenBank/DDBJ databases">
        <authorList>
            <person name="Gruber-Vodicka R. H."/>
            <person name="Seah K. B. B."/>
        </authorList>
    </citation>
    <scope>NUCLEOTIDE SEQUENCE</scope>
    <source>
        <strain evidence="1">BECK_DK161</strain>
        <strain evidence="2">BECK_DK47</strain>
    </source>
</reference>
<dbReference type="EMBL" id="CAADEY010000009">
    <property type="protein sequence ID" value="VFJ44778.1"/>
    <property type="molecule type" value="Genomic_DNA"/>
</dbReference>
<evidence type="ECO:0000313" key="2">
    <source>
        <dbReference type="EMBL" id="VFJ44928.1"/>
    </source>
</evidence>
<gene>
    <name evidence="2" type="ORF">BECKDK2373B_GA0170837_100854</name>
    <name evidence="1" type="ORF">BECKDK2373C_GA0170839_100944</name>
</gene>
<dbReference type="EMBL" id="CAADEX010000008">
    <property type="protein sequence ID" value="VFJ44928.1"/>
    <property type="molecule type" value="Genomic_DNA"/>
</dbReference>